<protein>
    <submittedName>
        <fullName evidence="2">Uncharacterized protein</fullName>
    </submittedName>
</protein>
<evidence type="ECO:0000313" key="3">
    <source>
        <dbReference type="EMBL" id="CAF4094851.1"/>
    </source>
</evidence>
<evidence type="ECO:0000256" key="1">
    <source>
        <dbReference type="SAM" id="Phobius"/>
    </source>
</evidence>
<accession>A0A814Y6L3</accession>
<dbReference type="AlphaFoldDB" id="A0A814Y6L3"/>
<evidence type="ECO:0000313" key="4">
    <source>
        <dbReference type="Proteomes" id="UP000663860"/>
    </source>
</evidence>
<dbReference type="Proteomes" id="UP000663868">
    <property type="component" value="Unassembled WGS sequence"/>
</dbReference>
<reference evidence="2" key="1">
    <citation type="submission" date="2021-02" db="EMBL/GenBank/DDBJ databases">
        <authorList>
            <person name="Nowell W R."/>
        </authorList>
    </citation>
    <scope>NUCLEOTIDE SEQUENCE</scope>
</reference>
<proteinExistence type="predicted"/>
<feature type="transmembrane region" description="Helical" evidence="1">
    <location>
        <begin position="375"/>
        <end position="401"/>
    </location>
</feature>
<dbReference type="Proteomes" id="UP000663860">
    <property type="component" value="Unassembled WGS sequence"/>
</dbReference>
<dbReference type="EMBL" id="CAJOBB010004583">
    <property type="protein sequence ID" value="CAF4094851.1"/>
    <property type="molecule type" value="Genomic_DNA"/>
</dbReference>
<organism evidence="2 4">
    <name type="scientific">Adineta steineri</name>
    <dbReference type="NCBI Taxonomy" id="433720"/>
    <lineage>
        <taxon>Eukaryota</taxon>
        <taxon>Metazoa</taxon>
        <taxon>Spiralia</taxon>
        <taxon>Gnathifera</taxon>
        <taxon>Rotifera</taxon>
        <taxon>Eurotatoria</taxon>
        <taxon>Bdelloidea</taxon>
        <taxon>Adinetida</taxon>
        <taxon>Adinetidae</taxon>
        <taxon>Adineta</taxon>
    </lineage>
</organism>
<name>A0A814Y6L3_9BILA</name>
<evidence type="ECO:0000313" key="2">
    <source>
        <dbReference type="EMBL" id="CAF1225168.1"/>
    </source>
</evidence>
<dbReference type="EMBL" id="CAJNOE010000457">
    <property type="protein sequence ID" value="CAF1225168.1"/>
    <property type="molecule type" value="Genomic_DNA"/>
</dbReference>
<comment type="caution">
    <text evidence="2">The sequence shown here is derived from an EMBL/GenBank/DDBJ whole genome shotgun (WGS) entry which is preliminary data.</text>
</comment>
<feature type="transmembrane region" description="Helical" evidence="1">
    <location>
        <begin position="797"/>
        <end position="818"/>
    </location>
</feature>
<gene>
    <name evidence="2" type="ORF">IZO911_LOCUS29932</name>
    <name evidence="3" type="ORF">KXQ929_LOCUS34179</name>
</gene>
<sequence>MRLFQFISEINLFETNATDTISIRIQRLTTWFFISIFTACLLIVTIYASLHTDMVRIEIKNPTIDLYDKLAANNYSIECDCSETSVPHKEFISLQPIYHQVCSSDFVTQRWIDYLFESTEHSFYFHADFRSTAMQQFQLLAILCQSSIQETEDGLILFFHTEIISDKLMSQDFLAAETEARIKTFKRNAPDAFDYKLMFIREMIAGNVLLSSTATIFQFNFQYNVYGNRPMWESSNDDVTFSQSDKSSCICREQFTCSTPAVFLDNSDNSSAYFYIIDEWYIGCRPIDSLLSSTLKTFYNQTMINSLLRFFNNIPSNFTCLDANKESIFNLNTNLSTIVKSGFIEKWIENINYTLYFNQCAPKLCFYTINKRFNIYYIITAIISVYGGLSTVLSLLIPAIVRSIIQHNVETSRRDYSFSRLKQIIITWLRQLISALIKMNLFRSSTRLEPSDIYQQRWSTRLYVTFLSLFLTIITIYTAATKETVHIELIEPSFDEVLYLQQQTSLSSLQCPCSQLSSSFKYSIELIPTYHEICDSDFVSDEWIHLMPPFDMAYPFYFEQSGPIFKLLQSFCKLANITINNALDIFYARQLVTPNLITEDLFKSLMISEGEYFKHVTPNRFSYLLEFTRQTMKVNQFTYGVNTNYYISIENHTGHVLVYIDPPKLWLGHNSIRCSLIFDPVCILETTLNSENIHGYIIAEPVSGFYTSVFYVNSLLLTQLQCLYNQSCVNIICDRIGSNRNFTALSRASSFPKNVTIDFLSERLFTEFWSRNLNYMGYFEQCQPHSCSYTTNQRRTFVLLMMTVIGLSFTVSIILRFISPFITSFILKRCQQTQQTSSFDDIQRDGKYFFLKNLLICKARTHR</sequence>
<keyword evidence="1" id="KW-0812">Transmembrane</keyword>
<feature type="transmembrane region" description="Helical" evidence="1">
    <location>
        <begin position="462"/>
        <end position="480"/>
    </location>
</feature>
<feature type="transmembrane region" description="Helical" evidence="1">
    <location>
        <begin position="31"/>
        <end position="50"/>
    </location>
</feature>
<keyword evidence="1" id="KW-1133">Transmembrane helix</keyword>
<keyword evidence="1" id="KW-0472">Membrane</keyword>